<proteinExistence type="evidence at transcript level"/>
<organism evidence="2">
    <name type="scientific">Ixodes ricinus</name>
    <name type="common">Common tick</name>
    <name type="synonym">Acarus ricinus</name>
    <dbReference type="NCBI Taxonomy" id="34613"/>
    <lineage>
        <taxon>Eukaryota</taxon>
        <taxon>Metazoa</taxon>
        <taxon>Ecdysozoa</taxon>
        <taxon>Arthropoda</taxon>
        <taxon>Chelicerata</taxon>
        <taxon>Arachnida</taxon>
        <taxon>Acari</taxon>
        <taxon>Parasitiformes</taxon>
        <taxon>Ixodida</taxon>
        <taxon>Ixodoidea</taxon>
        <taxon>Ixodidae</taxon>
        <taxon>Ixodinae</taxon>
        <taxon>Ixodes</taxon>
    </lineage>
</organism>
<evidence type="ECO:0000256" key="1">
    <source>
        <dbReference type="SAM" id="SignalP"/>
    </source>
</evidence>
<feature type="chain" id="PRO_5005518180" evidence="1">
    <location>
        <begin position="20"/>
        <end position="89"/>
    </location>
</feature>
<dbReference type="AlphaFoldDB" id="A0A0K8RL83"/>
<sequence length="89" mass="9778">MLAATVFTVIIATFGPITCAKLSSYRQCQDEEFHGAGYSLGCTYSCLSGNEAHGNTYYGHYTDATVCVDLTDDNPEKFKHIGTLQRTEK</sequence>
<accession>A0A0K8RL83</accession>
<keyword evidence="1" id="KW-0732">Signal</keyword>
<reference evidence="2" key="1">
    <citation type="submission" date="2012-12" db="EMBL/GenBank/DDBJ databases">
        <title>Identification and characterization of a phenylalanine ammonia-lyase gene family in Isatis indigotica Fort.</title>
        <authorList>
            <person name="Liu Q."/>
            <person name="Chen J."/>
            <person name="Zhou X."/>
            <person name="Di P."/>
            <person name="Xiao Y."/>
            <person name="Xuan H."/>
            <person name="Zhang L."/>
            <person name="Chen W."/>
        </authorList>
    </citation>
    <scope>NUCLEOTIDE SEQUENCE</scope>
    <source>
        <tissue evidence="2">Salivary gland</tissue>
    </source>
</reference>
<feature type="signal peptide" evidence="1">
    <location>
        <begin position="1"/>
        <end position="19"/>
    </location>
</feature>
<evidence type="ECO:0000313" key="2">
    <source>
        <dbReference type="EMBL" id="JAA71304.1"/>
    </source>
</evidence>
<protein>
    <submittedName>
        <fullName evidence="2">Putative basic tail protein</fullName>
    </submittedName>
</protein>
<name>A0A0K8RL83_IXORI</name>
<dbReference type="EMBL" id="GADI01002504">
    <property type="protein sequence ID" value="JAA71304.1"/>
    <property type="molecule type" value="mRNA"/>
</dbReference>